<dbReference type="Proteomes" id="UP000549394">
    <property type="component" value="Unassembled WGS sequence"/>
</dbReference>
<gene>
    <name evidence="2" type="ORF">DGYR_LOCUS13364</name>
</gene>
<feature type="region of interest" description="Disordered" evidence="1">
    <location>
        <begin position="147"/>
        <end position="167"/>
    </location>
</feature>
<reference evidence="2 3" key="1">
    <citation type="submission" date="2020-08" db="EMBL/GenBank/DDBJ databases">
        <authorList>
            <person name="Hejnol A."/>
        </authorList>
    </citation>
    <scope>NUCLEOTIDE SEQUENCE [LARGE SCALE GENOMIC DNA]</scope>
</reference>
<feature type="compositionally biased region" description="Basic and acidic residues" evidence="1">
    <location>
        <begin position="195"/>
        <end position="206"/>
    </location>
</feature>
<sequence>MLLCRNNNDTVTVKLEYPEEEPFYNSIMETGSECSVRNPPAGSSHNVSMDRELDYRFVRNNNNNNDYAPVIKAYRKSRSVSNLLNQSDSSSRTLKTTPLPSLRFKRRSNSASNVLEMDIPTSGSVHHIPLNNGKFLSISIHDNSATPLLSNGERHEDAPDLPEDNFSAISDLSNVTSVSQMASKSLQPQLSIVRETPKDTQHELGV</sequence>
<feature type="region of interest" description="Disordered" evidence="1">
    <location>
        <begin position="183"/>
        <end position="206"/>
    </location>
</feature>
<evidence type="ECO:0000256" key="1">
    <source>
        <dbReference type="SAM" id="MobiDB-lite"/>
    </source>
</evidence>
<name>A0A7I8WD15_9ANNE</name>
<organism evidence="2 3">
    <name type="scientific">Dimorphilus gyrociliatus</name>
    <dbReference type="NCBI Taxonomy" id="2664684"/>
    <lineage>
        <taxon>Eukaryota</taxon>
        <taxon>Metazoa</taxon>
        <taxon>Spiralia</taxon>
        <taxon>Lophotrochozoa</taxon>
        <taxon>Annelida</taxon>
        <taxon>Polychaeta</taxon>
        <taxon>Polychaeta incertae sedis</taxon>
        <taxon>Dinophilidae</taxon>
        <taxon>Dimorphilus</taxon>
    </lineage>
</organism>
<dbReference type="AlphaFoldDB" id="A0A7I8WD15"/>
<keyword evidence="3" id="KW-1185">Reference proteome</keyword>
<evidence type="ECO:0000313" key="3">
    <source>
        <dbReference type="Proteomes" id="UP000549394"/>
    </source>
</evidence>
<accession>A0A7I8WD15</accession>
<dbReference type="EMBL" id="CAJFCJ010000032">
    <property type="protein sequence ID" value="CAD5126079.1"/>
    <property type="molecule type" value="Genomic_DNA"/>
</dbReference>
<comment type="caution">
    <text evidence="2">The sequence shown here is derived from an EMBL/GenBank/DDBJ whole genome shotgun (WGS) entry which is preliminary data.</text>
</comment>
<evidence type="ECO:0000313" key="2">
    <source>
        <dbReference type="EMBL" id="CAD5126079.1"/>
    </source>
</evidence>
<protein>
    <submittedName>
        <fullName evidence="2">Uncharacterized protein</fullName>
    </submittedName>
</protein>
<proteinExistence type="predicted"/>